<evidence type="ECO:0000313" key="3">
    <source>
        <dbReference type="Proteomes" id="UP000269154"/>
    </source>
</evidence>
<dbReference type="OrthoDB" id="466132at2"/>
<dbReference type="AlphaFoldDB" id="A0A3N6RP91"/>
<dbReference type="Gene3D" id="2.60.40.2130">
    <property type="entry name" value="F-spondin domain"/>
    <property type="match status" value="1"/>
</dbReference>
<gene>
    <name evidence="2" type="ORF">D5R40_14915</name>
</gene>
<sequence length="275" mass="28833">MNINSKTWLNIRGAIAAAIAVTSTFAMTSTATAARLKVTVENVAPTNGFFFSPLWVGFHDGNFDIFELGQPAPAYLEALAEDANTGLISTAFANSGAGETQATILGPTGPFQVLTAGDRASMTFTLDGSLASSRYFSYGAMGLPSNDAFIANENPLGIRIFDEDGKFLGADFIVTGDRVWDAGTEVNDEIPGNTAALAQATPNTGVDENGVVTFHPGFLEGGNILAAAPNGDFTAPDYQIARITIESVPEPTTTLGLFAFGGFLLLGNLFHKSFK</sequence>
<keyword evidence="3" id="KW-1185">Reference proteome</keyword>
<dbReference type="EMBL" id="RCBY01000076">
    <property type="protein sequence ID" value="RQH42239.1"/>
    <property type="molecule type" value="Genomic_DNA"/>
</dbReference>
<evidence type="ECO:0000256" key="1">
    <source>
        <dbReference type="SAM" id="SignalP"/>
    </source>
</evidence>
<feature type="chain" id="PRO_5018141683" evidence="1">
    <location>
        <begin position="34"/>
        <end position="275"/>
    </location>
</feature>
<dbReference type="Proteomes" id="UP000269154">
    <property type="component" value="Unassembled WGS sequence"/>
</dbReference>
<reference evidence="2 3" key="1">
    <citation type="journal article" date="2018" name="ACS Chem. Biol.">
        <title>Ketoreductase domain dysfunction expands chemodiversity: malyngamide biosynthesis in the cyanobacterium Okeania hirsuta.</title>
        <authorList>
            <person name="Moss N.A."/>
            <person name="Leao T."/>
            <person name="Rankin M."/>
            <person name="McCullough T.M."/>
            <person name="Qu P."/>
            <person name="Korobeynikov A."/>
            <person name="Smith J.L."/>
            <person name="Gerwick L."/>
            <person name="Gerwick W.H."/>
        </authorList>
    </citation>
    <scope>NUCLEOTIDE SEQUENCE [LARGE SCALE GENOMIC DNA]</scope>
    <source>
        <strain evidence="2 3">PAB10Feb10-1</strain>
    </source>
</reference>
<dbReference type="RefSeq" id="WP_124143407.1">
    <property type="nucleotide sequence ID" value="NZ_CAWOKI010000342.1"/>
</dbReference>
<accession>A0A3N6RP91</accession>
<evidence type="ECO:0000313" key="2">
    <source>
        <dbReference type="EMBL" id="RQH42239.1"/>
    </source>
</evidence>
<name>A0A3N6RP91_9CYAN</name>
<proteinExistence type="predicted"/>
<dbReference type="NCBIfam" id="NF038123">
    <property type="entry name" value="NF038123_dom"/>
    <property type="match status" value="1"/>
</dbReference>
<dbReference type="InterPro" id="IPR038678">
    <property type="entry name" value="Spondin_N_sf"/>
</dbReference>
<dbReference type="InterPro" id="IPR009465">
    <property type="entry name" value="Spondin_N"/>
</dbReference>
<feature type="signal peptide" evidence="1">
    <location>
        <begin position="1"/>
        <end position="33"/>
    </location>
</feature>
<protein>
    <submittedName>
        <fullName evidence="2">PEP-CTERM sorting domain-containing protein</fullName>
    </submittedName>
</protein>
<organism evidence="2 3">
    <name type="scientific">Okeania hirsuta</name>
    <dbReference type="NCBI Taxonomy" id="1458930"/>
    <lineage>
        <taxon>Bacteria</taxon>
        <taxon>Bacillati</taxon>
        <taxon>Cyanobacteriota</taxon>
        <taxon>Cyanophyceae</taxon>
        <taxon>Oscillatoriophycideae</taxon>
        <taxon>Oscillatoriales</taxon>
        <taxon>Microcoleaceae</taxon>
        <taxon>Okeania</taxon>
    </lineage>
</organism>
<keyword evidence="1" id="KW-0732">Signal</keyword>
<comment type="caution">
    <text evidence="2">The sequence shown here is derived from an EMBL/GenBank/DDBJ whole genome shotgun (WGS) entry which is preliminary data.</text>
</comment>